<dbReference type="EMBL" id="REFZ01000005">
    <property type="protein sequence ID" value="RQH00868.1"/>
    <property type="molecule type" value="Genomic_DNA"/>
</dbReference>
<evidence type="ECO:0000313" key="2">
    <source>
        <dbReference type="EMBL" id="RQH00868.1"/>
    </source>
</evidence>
<reference evidence="2 3" key="1">
    <citation type="submission" date="2018-10" db="EMBL/GenBank/DDBJ databases">
        <title>Natrarchaeobius chitinivorans gen. nov., sp. nov., and Natrarchaeobius haloalkaliphilus sp. nov., alkaliphilic, chitin-utilizing haloarchaea from hypersaline alkaline lakes.</title>
        <authorList>
            <person name="Sorokin D.Y."/>
            <person name="Elcheninov A.G."/>
            <person name="Kostrikina N.A."/>
            <person name="Bale N.J."/>
            <person name="Sinninghe Damste J.S."/>
            <person name="Khijniak T.V."/>
            <person name="Kublanov I.V."/>
            <person name="Toshchakov S.V."/>
        </authorList>
    </citation>
    <scope>NUCLEOTIDE SEQUENCE [LARGE SCALE GENOMIC DNA]</scope>
    <source>
        <strain evidence="2 3">AArcht7</strain>
    </source>
</reference>
<feature type="domain" description="Halobacterial output" evidence="1">
    <location>
        <begin position="24"/>
        <end position="94"/>
    </location>
</feature>
<sequence length="99" mass="10756">MNFQNKHKIVADGGSTTVIEEQPSESTAQAVIRGVSAVQGTPKCDLDPLYNSIEPEALNELTRHSQRTTGETSVEFTYEGFTVEVQDEGSVQITDSPPD</sequence>
<proteinExistence type="predicted"/>
<evidence type="ECO:0000259" key="1">
    <source>
        <dbReference type="Pfam" id="PF18545"/>
    </source>
</evidence>
<keyword evidence="3" id="KW-1185">Reference proteome</keyword>
<evidence type="ECO:0000313" key="3">
    <source>
        <dbReference type="Proteomes" id="UP000281431"/>
    </source>
</evidence>
<dbReference type="Proteomes" id="UP000281431">
    <property type="component" value="Unassembled WGS sequence"/>
</dbReference>
<gene>
    <name evidence="2" type="ORF">EA472_09585</name>
</gene>
<comment type="caution">
    <text evidence="2">The sequence shown here is derived from an EMBL/GenBank/DDBJ whole genome shotgun (WGS) entry which is preliminary data.</text>
</comment>
<dbReference type="Pfam" id="PF18545">
    <property type="entry name" value="HalOD1"/>
    <property type="match status" value="1"/>
</dbReference>
<protein>
    <recommendedName>
        <fullName evidence="1">Halobacterial output domain-containing protein</fullName>
    </recommendedName>
</protein>
<dbReference type="InterPro" id="IPR040624">
    <property type="entry name" value="HalOD1"/>
</dbReference>
<accession>A0A3N6MDL8</accession>
<organism evidence="2 3">
    <name type="scientific">Natrarchaeobius chitinivorans</name>
    <dbReference type="NCBI Taxonomy" id="1679083"/>
    <lineage>
        <taxon>Archaea</taxon>
        <taxon>Methanobacteriati</taxon>
        <taxon>Methanobacteriota</taxon>
        <taxon>Stenosarchaea group</taxon>
        <taxon>Halobacteria</taxon>
        <taxon>Halobacteriales</taxon>
        <taxon>Natrialbaceae</taxon>
        <taxon>Natrarchaeobius</taxon>
    </lineage>
</organism>
<dbReference type="AlphaFoldDB" id="A0A3N6MDL8"/>
<name>A0A3N6MDL8_NATCH</name>
<dbReference type="OrthoDB" id="327217at2157"/>